<dbReference type="InterPro" id="IPR050072">
    <property type="entry name" value="Peptidase_M20A"/>
</dbReference>
<evidence type="ECO:0000256" key="7">
    <source>
        <dbReference type="ARBA" id="ARBA00022605"/>
    </source>
</evidence>
<organism evidence="16 17">
    <name type="scientific">Aerococcus sanguinicola</name>
    <dbReference type="NCBI Taxonomy" id="119206"/>
    <lineage>
        <taxon>Bacteria</taxon>
        <taxon>Bacillati</taxon>
        <taxon>Bacillota</taxon>
        <taxon>Bacilli</taxon>
        <taxon>Lactobacillales</taxon>
        <taxon>Aerococcaceae</taxon>
        <taxon>Aerococcus</taxon>
    </lineage>
</organism>
<comment type="cofactor">
    <cofactor evidence="2">
        <name>Zn(2+)</name>
        <dbReference type="ChEBI" id="CHEBI:29105"/>
    </cofactor>
</comment>
<proteinExistence type="inferred from homology"/>
<keyword evidence="7" id="KW-0028">Amino-acid biosynthesis</keyword>
<evidence type="ECO:0000256" key="1">
    <source>
        <dbReference type="ARBA" id="ARBA00001941"/>
    </source>
</evidence>
<sequence length="382" mass="41975">MNNEQALQLLQDVLKVNSTNGNETAVADLIEPILQEAGLETKRYSYKKDRTQLIATLDSGVEGPTLGLTGHMDVVPIGDNPWEHEPFAAEIENGVIYGRGACDMKGGLIALVAAALRLKAENLLKKGKIILVFTADEEMGGKGAKDLVDQDLLPYVDALICAEPTNLQVARAHKGVFWLSLETQGRTAHGSTPKKGVNAVEKMIKWLDRIAQTYHADDHEDDLLGKSTMSFNQISGGSVVNVVPDRAQAQVDIRTVPGQDHPELYASFEQIIKDLEAEDPDFKGEMDLFTNLYPLRTDDQDPLVQIALETSKETLDQAAGLAAFSGGTDCAEFIRHQAGIPTIIIGPGQSLHEPDEHITVSEFYQSIAWYQAIIRQWFEQKD</sequence>
<dbReference type="Gene3D" id="3.30.70.360">
    <property type="match status" value="1"/>
</dbReference>
<evidence type="ECO:0000256" key="4">
    <source>
        <dbReference type="ARBA" id="ARBA00006247"/>
    </source>
</evidence>
<evidence type="ECO:0000256" key="5">
    <source>
        <dbReference type="ARBA" id="ARBA00011921"/>
    </source>
</evidence>
<keyword evidence="17" id="KW-1185">Reference proteome</keyword>
<dbReference type="RefSeq" id="WP_067976337.1">
    <property type="nucleotide sequence ID" value="NZ_CP014160.1"/>
</dbReference>
<evidence type="ECO:0000256" key="8">
    <source>
        <dbReference type="ARBA" id="ARBA00022723"/>
    </source>
</evidence>
<gene>
    <name evidence="16" type="ORF">AWM72_08820</name>
</gene>
<dbReference type="Proteomes" id="UP000069912">
    <property type="component" value="Chromosome"/>
</dbReference>
<dbReference type="InterPro" id="IPR010182">
    <property type="entry name" value="ArgE/DapE"/>
</dbReference>
<dbReference type="NCBIfam" id="NF006365">
    <property type="entry name" value="PRK08588.1"/>
    <property type="match status" value="1"/>
</dbReference>
<protein>
    <recommendedName>
        <fullName evidence="6">Probable succinyl-diaminopimelate desuccinylase</fullName>
        <ecNumber evidence="5">3.5.1.18</ecNumber>
    </recommendedName>
</protein>
<dbReference type="PIRSF" id="PIRSF036696">
    <property type="entry name" value="ACY-1"/>
    <property type="match status" value="1"/>
</dbReference>
<keyword evidence="11" id="KW-0220">Diaminopimelate biosynthesis</keyword>
<keyword evidence="13" id="KW-0170">Cobalt</keyword>
<dbReference type="UniPathway" id="UPA00034">
    <property type="reaction ID" value="UER00021"/>
</dbReference>
<dbReference type="Pfam" id="PF07687">
    <property type="entry name" value="M20_dimer"/>
    <property type="match status" value="1"/>
</dbReference>
<name>A0A120I9G6_9LACT</name>
<dbReference type="GO" id="GO:0019877">
    <property type="term" value="P:diaminopimelate biosynthetic process"/>
    <property type="evidence" value="ECO:0007669"/>
    <property type="project" value="UniProtKB-KW"/>
</dbReference>
<dbReference type="SUPFAM" id="SSF55031">
    <property type="entry name" value="Bacterial exopeptidase dimerisation domain"/>
    <property type="match status" value="1"/>
</dbReference>
<dbReference type="InterPro" id="IPR011650">
    <property type="entry name" value="Peptidase_M20_dimer"/>
</dbReference>
<evidence type="ECO:0000256" key="11">
    <source>
        <dbReference type="ARBA" id="ARBA00022915"/>
    </source>
</evidence>
<reference evidence="17" key="2">
    <citation type="submission" date="2016-01" db="EMBL/GenBank/DDBJ databases">
        <title>Six Aerococcus type strain genome sequencing and assembly using PacBio and Illumina Hiseq.</title>
        <authorList>
            <person name="Carkaci D."/>
            <person name="Dargis R."/>
            <person name="Nielsen X.C."/>
            <person name="Skovgaard O."/>
            <person name="Fuursted K."/>
            <person name="Christensen J.J."/>
        </authorList>
    </citation>
    <scope>NUCLEOTIDE SEQUENCE [LARGE SCALE GENOMIC DNA]</scope>
    <source>
        <strain evidence="17">CCUG43001</strain>
    </source>
</reference>
<evidence type="ECO:0000256" key="9">
    <source>
        <dbReference type="ARBA" id="ARBA00022801"/>
    </source>
</evidence>
<comment type="similarity">
    <text evidence="4">Belongs to the peptidase M20A family.</text>
</comment>
<dbReference type="InterPro" id="IPR002933">
    <property type="entry name" value="Peptidase_M20"/>
</dbReference>
<dbReference type="CDD" id="cd08659">
    <property type="entry name" value="M20_ArgE_DapE-like"/>
    <property type="match status" value="1"/>
</dbReference>
<accession>A0A120I9G6</accession>
<dbReference type="PROSITE" id="PS00759">
    <property type="entry name" value="ARGE_DAPE_CPG2_2"/>
    <property type="match status" value="1"/>
</dbReference>
<dbReference type="EMBL" id="CP014160">
    <property type="protein sequence ID" value="AMB94853.1"/>
    <property type="molecule type" value="Genomic_DNA"/>
</dbReference>
<comment type="catalytic activity">
    <reaction evidence="14">
        <text>N-succinyl-(2S,6S)-2,6-diaminopimelate + H2O = (2S,6S)-2,6-diaminopimelate + succinate</text>
        <dbReference type="Rhea" id="RHEA:22608"/>
        <dbReference type="ChEBI" id="CHEBI:15377"/>
        <dbReference type="ChEBI" id="CHEBI:30031"/>
        <dbReference type="ChEBI" id="CHEBI:57609"/>
        <dbReference type="ChEBI" id="CHEBI:58087"/>
        <dbReference type="EC" id="3.5.1.18"/>
    </reaction>
</comment>
<evidence type="ECO:0000256" key="12">
    <source>
        <dbReference type="ARBA" id="ARBA00023154"/>
    </source>
</evidence>
<dbReference type="PANTHER" id="PTHR43808">
    <property type="entry name" value="ACETYLORNITHINE DEACETYLASE"/>
    <property type="match status" value="1"/>
</dbReference>
<dbReference type="GO" id="GO:0009089">
    <property type="term" value="P:lysine biosynthetic process via diaminopimelate"/>
    <property type="evidence" value="ECO:0007669"/>
    <property type="project" value="UniProtKB-UniPathway"/>
</dbReference>
<evidence type="ECO:0000256" key="14">
    <source>
        <dbReference type="ARBA" id="ARBA00051301"/>
    </source>
</evidence>
<dbReference type="EC" id="3.5.1.18" evidence="5"/>
<keyword evidence="12" id="KW-0457">Lysine biosynthesis</keyword>
<dbReference type="GO" id="GO:0009014">
    <property type="term" value="F:succinyl-diaminopimelate desuccinylase activity"/>
    <property type="evidence" value="ECO:0007669"/>
    <property type="project" value="UniProtKB-EC"/>
</dbReference>
<feature type="domain" description="Peptidase M20 dimerisation" evidence="15">
    <location>
        <begin position="172"/>
        <end position="279"/>
    </location>
</feature>
<evidence type="ECO:0000256" key="10">
    <source>
        <dbReference type="ARBA" id="ARBA00022833"/>
    </source>
</evidence>
<dbReference type="InterPro" id="IPR001261">
    <property type="entry name" value="ArgE/DapE_CS"/>
</dbReference>
<dbReference type="Gene3D" id="3.40.630.10">
    <property type="entry name" value="Zn peptidases"/>
    <property type="match status" value="2"/>
</dbReference>
<dbReference type="KEGG" id="asan:AWM72_08820"/>
<dbReference type="AlphaFoldDB" id="A0A120I9G6"/>
<evidence type="ECO:0000313" key="17">
    <source>
        <dbReference type="Proteomes" id="UP000069912"/>
    </source>
</evidence>
<evidence type="ECO:0000259" key="15">
    <source>
        <dbReference type="Pfam" id="PF07687"/>
    </source>
</evidence>
<evidence type="ECO:0000313" key="16">
    <source>
        <dbReference type="EMBL" id="AMB94853.1"/>
    </source>
</evidence>
<dbReference type="GeneID" id="92904171"/>
<dbReference type="PROSITE" id="PS00758">
    <property type="entry name" value="ARGE_DAPE_CPG2_1"/>
    <property type="match status" value="1"/>
</dbReference>
<comment type="cofactor">
    <cofactor evidence="1">
        <name>Co(2+)</name>
        <dbReference type="ChEBI" id="CHEBI:48828"/>
    </cofactor>
</comment>
<dbReference type="InterPro" id="IPR036264">
    <property type="entry name" value="Bact_exopeptidase_dim_dom"/>
</dbReference>
<dbReference type="Pfam" id="PF01546">
    <property type="entry name" value="Peptidase_M20"/>
    <property type="match status" value="1"/>
</dbReference>
<keyword evidence="10" id="KW-0862">Zinc</keyword>
<keyword evidence="9" id="KW-0378">Hydrolase</keyword>
<evidence type="ECO:0000256" key="2">
    <source>
        <dbReference type="ARBA" id="ARBA00001947"/>
    </source>
</evidence>
<dbReference type="SUPFAM" id="SSF53187">
    <property type="entry name" value="Zn-dependent exopeptidases"/>
    <property type="match status" value="1"/>
</dbReference>
<dbReference type="GO" id="GO:0046872">
    <property type="term" value="F:metal ion binding"/>
    <property type="evidence" value="ECO:0007669"/>
    <property type="project" value="UniProtKB-KW"/>
</dbReference>
<dbReference type="NCBIfam" id="TIGR01910">
    <property type="entry name" value="DapE-ArgE"/>
    <property type="match status" value="1"/>
</dbReference>
<evidence type="ECO:0000256" key="13">
    <source>
        <dbReference type="ARBA" id="ARBA00023285"/>
    </source>
</evidence>
<keyword evidence="8" id="KW-0479">Metal-binding</keyword>
<evidence type="ECO:0000256" key="3">
    <source>
        <dbReference type="ARBA" id="ARBA00005130"/>
    </source>
</evidence>
<dbReference type="PANTHER" id="PTHR43808:SF8">
    <property type="entry name" value="PEPTIDASE M20 DIMERISATION DOMAIN-CONTAINING PROTEIN"/>
    <property type="match status" value="1"/>
</dbReference>
<evidence type="ECO:0000256" key="6">
    <source>
        <dbReference type="ARBA" id="ARBA00016853"/>
    </source>
</evidence>
<comment type="pathway">
    <text evidence="3">Amino-acid biosynthesis; L-lysine biosynthesis via DAP pathway; LL-2,6-diaminopimelate from (S)-tetrahydrodipicolinate (succinylase route): step 3/3.</text>
</comment>
<reference evidence="16 17" key="1">
    <citation type="journal article" date="2016" name="Genome Announc.">
        <title>Complete Genome Sequences of Aerococcus christensenii CCUG 28831T, Aerococcus sanguinicola CCUG 43001T, Aerococcus urinae CCUG 36881T, Aerococcus urinaeequi CCUG 28094T, Aerococcus urinaehominis CCUG 42038 BT, and Aerococcus viridans CCUG 4311T.</title>
        <authorList>
            <person name="Carkaci D."/>
            <person name="Dargis R."/>
            <person name="Nielsen X.C."/>
            <person name="Skovgaard O."/>
            <person name="Fuursted K."/>
            <person name="Christensen J.J."/>
        </authorList>
    </citation>
    <scope>NUCLEOTIDE SEQUENCE [LARGE SCALE GENOMIC DNA]</scope>
    <source>
        <strain evidence="16 17">CCUG43001</strain>
    </source>
</reference>